<name>A0A848L2B0_9ACTN</name>
<feature type="DNA-binding region" description="H-T-H motif" evidence="2">
    <location>
        <begin position="36"/>
        <end position="55"/>
    </location>
</feature>
<sequence>MTSRPTYAQASKALLRNSLLDALRDLLVDRDWSAITMTHVAKAAGVSRQTVYNEFGSRYGLAQAYALRIAGTFATHVSVAIEENVDDIHGALYAGFSDFFARSGEDPIIRSLLAGDANIDLLKLITTDAAPLITTASNTLTTSFTTSWLQLAEVDAVRIARAVTRMAMSYVAMPPEGDRDVASDLAEVMGPAIAAVYHGNSVASGH</sequence>
<dbReference type="RefSeq" id="WP_170194303.1">
    <property type="nucleotide sequence ID" value="NZ_JABBNB010000010.1"/>
</dbReference>
<dbReference type="Proteomes" id="UP000550729">
    <property type="component" value="Unassembled WGS sequence"/>
</dbReference>
<dbReference type="GO" id="GO:0003677">
    <property type="term" value="F:DNA binding"/>
    <property type="evidence" value="ECO:0007669"/>
    <property type="project" value="UniProtKB-UniRule"/>
</dbReference>
<dbReference type="Pfam" id="PF18556">
    <property type="entry name" value="TetR_C_35"/>
    <property type="match status" value="1"/>
</dbReference>
<feature type="domain" description="HTH tetR-type" evidence="3">
    <location>
        <begin position="13"/>
        <end position="73"/>
    </location>
</feature>
<dbReference type="EMBL" id="JABBNB010000010">
    <property type="protein sequence ID" value="NMO01788.1"/>
    <property type="molecule type" value="Genomic_DNA"/>
</dbReference>
<organism evidence="4 5">
    <name type="scientific">Gordonia asplenii</name>
    <dbReference type="NCBI Taxonomy" id="2725283"/>
    <lineage>
        <taxon>Bacteria</taxon>
        <taxon>Bacillati</taxon>
        <taxon>Actinomycetota</taxon>
        <taxon>Actinomycetes</taxon>
        <taxon>Mycobacteriales</taxon>
        <taxon>Gordoniaceae</taxon>
        <taxon>Gordonia</taxon>
    </lineage>
</organism>
<protein>
    <submittedName>
        <fullName evidence="4">TetR/AcrR family transcriptional regulator</fullName>
    </submittedName>
</protein>
<keyword evidence="1 2" id="KW-0238">DNA-binding</keyword>
<dbReference type="AlphaFoldDB" id="A0A848L2B0"/>
<evidence type="ECO:0000313" key="5">
    <source>
        <dbReference type="Proteomes" id="UP000550729"/>
    </source>
</evidence>
<dbReference type="InterPro" id="IPR001647">
    <property type="entry name" value="HTH_TetR"/>
</dbReference>
<dbReference type="Pfam" id="PF00440">
    <property type="entry name" value="TetR_N"/>
    <property type="match status" value="1"/>
</dbReference>
<dbReference type="InterPro" id="IPR040611">
    <property type="entry name" value="AlkX_C"/>
</dbReference>
<evidence type="ECO:0000256" key="1">
    <source>
        <dbReference type="ARBA" id="ARBA00023125"/>
    </source>
</evidence>
<dbReference type="SUPFAM" id="SSF46689">
    <property type="entry name" value="Homeodomain-like"/>
    <property type="match status" value="1"/>
</dbReference>
<keyword evidence="5" id="KW-1185">Reference proteome</keyword>
<gene>
    <name evidence="4" type="ORF">HH308_11245</name>
</gene>
<evidence type="ECO:0000259" key="3">
    <source>
        <dbReference type="PROSITE" id="PS50977"/>
    </source>
</evidence>
<comment type="caution">
    <text evidence="4">The sequence shown here is derived from an EMBL/GenBank/DDBJ whole genome shotgun (WGS) entry which is preliminary data.</text>
</comment>
<dbReference type="PROSITE" id="PS50977">
    <property type="entry name" value="HTH_TETR_2"/>
    <property type="match status" value="1"/>
</dbReference>
<evidence type="ECO:0000256" key="2">
    <source>
        <dbReference type="PROSITE-ProRule" id="PRU00335"/>
    </source>
</evidence>
<dbReference type="InterPro" id="IPR009057">
    <property type="entry name" value="Homeodomain-like_sf"/>
</dbReference>
<proteinExistence type="predicted"/>
<dbReference type="Gene3D" id="1.10.357.10">
    <property type="entry name" value="Tetracycline Repressor, domain 2"/>
    <property type="match status" value="1"/>
</dbReference>
<accession>A0A848L2B0</accession>
<evidence type="ECO:0000313" key="4">
    <source>
        <dbReference type="EMBL" id="NMO01788.1"/>
    </source>
</evidence>
<reference evidence="4 5" key="1">
    <citation type="submission" date="2020-04" db="EMBL/GenBank/DDBJ databases">
        <title>Gordonia sp. nov. TBRC 11910.</title>
        <authorList>
            <person name="Suriyachadkun C."/>
        </authorList>
    </citation>
    <scope>NUCLEOTIDE SEQUENCE [LARGE SCALE GENOMIC DNA]</scope>
    <source>
        <strain evidence="4 5">TBRC 11910</strain>
    </source>
</reference>
<dbReference type="PRINTS" id="PR00455">
    <property type="entry name" value="HTHTETR"/>
</dbReference>